<organism evidence="2 3">
    <name type="scientific">Candidatus Falkowbacteria bacterium RIFOXYA2_FULL_47_19</name>
    <dbReference type="NCBI Taxonomy" id="1797994"/>
    <lineage>
        <taxon>Bacteria</taxon>
        <taxon>Candidatus Falkowiibacteriota</taxon>
    </lineage>
</organism>
<name>A0A1F5SL32_9BACT</name>
<keyword evidence="1" id="KW-0472">Membrane</keyword>
<feature type="transmembrane region" description="Helical" evidence="1">
    <location>
        <begin position="6"/>
        <end position="25"/>
    </location>
</feature>
<accession>A0A1F5SL32</accession>
<evidence type="ECO:0000313" key="3">
    <source>
        <dbReference type="Proteomes" id="UP000178367"/>
    </source>
</evidence>
<dbReference type="EMBL" id="MFGB01000008">
    <property type="protein sequence ID" value="OGF27405.1"/>
    <property type="molecule type" value="Genomic_DNA"/>
</dbReference>
<comment type="caution">
    <text evidence="2">The sequence shown here is derived from an EMBL/GenBank/DDBJ whole genome shotgun (WGS) entry which is preliminary data.</text>
</comment>
<sequence>MSEALKAPIWLTLIIFAVVFLVAAYRDRRQKRIWKEIQATNESFVEACGNTERPKYKCPHCGSRKNSFYASDSDMGHGPRFNVYKCECGRYFDEPPSGKNDVGLRRD</sequence>
<reference evidence="2 3" key="1">
    <citation type="journal article" date="2016" name="Nat. Commun.">
        <title>Thousands of microbial genomes shed light on interconnected biogeochemical processes in an aquifer system.</title>
        <authorList>
            <person name="Anantharaman K."/>
            <person name="Brown C.T."/>
            <person name="Hug L.A."/>
            <person name="Sharon I."/>
            <person name="Castelle C.J."/>
            <person name="Probst A.J."/>
            <person name="Thomas B.C."/>
            <person name="Singh A."/>
            <person name="Wilkins M.J."/>
            <person name="Karaoz U."/>
            <person name="Brodie E.L."/>
            <person name="Williams K.H."/>
            <person name="Hubbard S.S."/>
            <person name="Banfield J.F."/>
        </authorList>
    </citation>
    <scope>NUCLEOTIDE SEQUENCE [LARGE SCALE GENOMIC DNA]</scope>
</reference>
<dbReference type="Proteomes" id="UP000178367">
    <property type="component" value="Unassembled WGS sequence"/>
</dbReference>
<evidence type="ECO:0000256" key="1">
    <source>
        <dbReference type="SAM" id="Phobius"/>
    </source>
</evidence>
<proteinExistence type="predicted"/>
<gene>
    <name evidence="2" type="ORF">A2227_02175</name>
</gene>
<dbReference type="AlphaFoldDB" id="A0A1F5SL32"/>
<evidence type="ECO:0000313" key="2">
    <source>
        <dbReference type="EMBL" id="OGF27405.1"/>
    </source>
</evidence>
<keyword evidence="1" id="KW-1133">Transmembrane helix</keyword>
<dbReference type="SUPFAM" id="SSF57783">
    <property type="entry name" value="Zinc beta-ribbon"/>
    <property type="match status" value="1"/>
</dbReference>
<keyword evidence="1" id="KW-0812">Transmembrane</keyword>
<protein>
    <submittedName>
        <fullName evidence="2">Uncharacterized protein</fullName>
    </submittedName>
</protein>